<protein>
    <submittedName>
        <fullName evidence="1">Cof-like hydrolase family protein</fullName>
    </submittedName>
</protein>
<dbReference type="Proteomes" id="UP000051264">
    <property type="component" value="Unassembled WGS sequence"/>
</dbReference>
<accession>A0A0R1S3D5</accession>
<dbReference type="Pfam" id="PF08282">
    <property type="entry name" value="Hydrolase_3"/>
    <property type="match status" value="1"/>
</dbReference>
<reference evidence="1 2" key="1">
    <citation type="journal article" date="2015" name="Genome Announc.">
        <title>Expanding the biotechnology potential of lactobacilli through comparative genomics of 213 strains and associated genera.</title>
        <authorList>
            <person name="Sun Z."/>
            <person name="Harris H.M."/>
            <person name="McCann A."/>
            <person name="Guo C."/>
            <person name="Argimon S."/>
            <person name="Zhang W."/>
            <person name="Yang X."/>
            <person name="Jeffery I.B."/>
            <person name="Cooney J.C."/>
            <person name="Kagawa T.F."/>
            <person name="Liu W."/>
            <person name="Song Y."/>
            <person name="Salvetti E."/>
            <person name="Wrobel A."/>
            <person name="Rasinkangas P."/>
            <person name="Parkhill J."/>
            <person name="Rea M.C."/>
            <person name="O'Sullivan O."/>
            <person name="Ritari J."/>
            <person name="Douillard F.P."/>
            <person name="Paul Ross R."/>
            <person name="Yang R."/>
            <person name="Briner A.E."/>
            <person name="Felis G.E."/>
            <person name="de Vos W.M."/>
            <person name="Barrangou R."/>
            <person name="Klaenhammer T.R."/>
            <person name="Caufield P.W."/>
            <person name="Cui Y."/>
            <person name="Zhang H."/>
            <person name="O'Toole P.W."/>
        </authorList>
    </citation>
    <scope>NUCLEOTIDE SEQUENCE [LARGE SCALE GENOMIC DNA]</scope>
    <source>
        <strain evidence="1 2">DSM 14340</strain>
    </source>
</reference>
<comment type="caution">
    <text evidence="1">The sequence shown here is derived from an EMBL/GenBank/DDBJ whole genome shotgun (WGS) entry which is preliminary data.</text>
</comment>
<sequence>MVTGGIILISIIASDMDGTLLNDKMQISDGNLTAIKAAQTANIEFVIATGRSRHEVLPLLTGLEQIPAMITMNGAQVFNQAGESVFDVAIDKDTVRTLIDYLHAHGIYFELATNQGNYSDSKVHHIQNVADLLVNLNPDTSYKIAVALSASRLELMNINYVTDGYTKLLTDPDIKIYKLIAFSNATTPDLTPVKELCDQQSQLIVTSSSSNNIEINHVDAQKGIALAAYADSQNVPIEATMSIGDNLNDFSMIKVAGIGVAMANAVPTIKGIANYQTNANVLDGVARAIHHAQDINQQAEKM</sequence>
<dbReference type="AlphaFoldDB" id="A0A0R1S3D5"/>
<dbReference type="Gene3D" id="3.40.50.1000">
    <property type="entry name" value="HAD superfamily/HAD-like"/>
    <property type="match status" value="1"/>
</dbReference>
<dbReference type="SFLD" id="SFLDS00003">
    <property type="entry name" value="Haloacid_Dehalogenase"/>
    <property type="match status" value="1"/>
</dbReference>
<dbReference type="SFLD" id="SFLDG01140">
    <property type="entry name" value="C2.B:_Phosphomannomutase_and_P"/>
    <property type="match status" value="1"/>
</dbReference>
<dbReference type="EMBL" id="AZEX01000032">
    <property type="protein sequence ID" value="KRL60869.1"/>
    <property type="molecule type" value="Genomic_DNA"/>
</dbReference>
<proteinExistence type="predicted"/>
<name>A0A0R1S3D5_9LACO</name>
<dbReference type="SUPFAM" id="SSF56784">
    <property type="entry name" value="HAD-like"/>
    <property type="match status" value="1"/>
</dbReference>
<dbReference type="PANTHER" id="PTHR10000">
    <property type="entry name" value="PHOSPHOSERINE PHOSPHATASE"/>
    <property type="match status" value="1"/>
</dbReference>
<gene>
    <name evidence="1" type="ORF">FC69_GL001109</name>
</gene>
<dbReference type="GO" id="GO:0016791">
    <property type="term" value="F:phosphatase activity"/>
    <property type="evidence" value="ECO:0007669"/>
    <property type="project" value="UniProtKB-ARBA"/>
</dbReference>
<dbReference type="InterPro" id="IPR006379">
    <property type="entry name" value="HAD-SF_hydro_IIB"/>
</dbReference>
<dbReference type="InterPro" id="IPR000150">
    <property type="entry name" value="Cof"/>
</dbReference>
<dbReference type="PROSITE" id="PS01229">
    <property type="entry name" value="COF_2"/>
    <property type="match status" value="1"/>
</dbReference>
<dbReference type="eggNOG" id="COG0561">
    <property type="taxonomic scope" value="Bacteria"/>
</dbReference>
<dbReference type="PATRIC" id="fig|1423747.3.peg.1133"/>
<dbReference type="PANTHER" id="PTHR10000:SF55">
    <property type="entry name" value="5-AMINO-6-(5-PHOSPHO-D-RIBITYLAMINO)URACIL PHOSPHATASE YCSE"/>
    <property type="match status" value="1"/>
</dbReference>
<keyword evidence="1" id="KW-0378">Hydrolase</keyword>
<dbReference type="NCBIfam" id="TIGR01484">
    <property type="entry name" value="HAD-SF-IIB"/>
    <property type="match status" value="1"/>
</dbReference>
<dbReference type="Gene3D" id="3.30.1240.10">
    <property type="match status" value="1"/>
</dbReference>
<evidence type="ECO:0000313" key="1">
    <source>
        <dbReference type="EMBL" id="KRL60869.1"/>
    </source>
</evidence>
<dbReference type="PROSITE" id="PS01228">
    <property type="entry name" value="COF_1"/>
    <property type="match status" value="1"/>
</dbReference>
<dbReference type="NCBIfam" id="TIGR00099">
    <property type="entry name" value="Cof-subfamily"/>
    <property type="match status" value="1"/>
</dbReference>
<dbReference type="CDD" id="cd07516">
    <property type="entry name" value="HAD_Pase"/>
    <property type="match status" value="1"/>
</dbReference>
<dbReference type="InterPro" id="IPR023214">
    <property type="entry name" value="HAD_sf"/>
</dbReference>
<dbReference type="STRING" id="1423747.FC69_GL001109"/>
<dbReference type="InterPro" id="IPR036412">
    <property type="entry name" value="HAD-like_sf"/>
</dbReference>
<dbReference type="GO" id="GO:0005829">
    <property type="term" value="C:cytosol"/>
    <property type="evidence" value="ECO:0007669"/>
    <property type="project" value="TreeGrafter"/>
</dbReference>
<evidence type="ECO:0000313" key="2">
    <source>
        <dbReference type="Proteomes" id="UP000051264"/>
    </source>
</evidence>
<organism evidence="1 2">
    <name type="scientific">Latilactobacillus fuchuensis DSM 14340 = JCM 11249</name>
    <dbReference type="NCBI Taxonomy" id="1423747"/>
    <lineage>
        <taxon>Bacteria</taxon>
        <taxon>Bacillati</taxon>
        <taxon>Bacillota</taxon>
        <taxon>Bacilli</taxon>
        <taxon>Lactobacillales</taxon>
        <taxon>Lactobacillaceae</taxon>
        <taxon>Latilactobacillus</taxon>
    </lineage>
</organism>
<dbReference type="GO" id="GO:0000287">
    <property type="term" value="F:magnesium ion binding"/>
    <property type="evidence" value="ECO:0007669"/>
    <property type="project" value="TreeGrafter"/>
</dbReference>